<dbReference type="GO" id="GO:0050152">
    <property type="term" value="F:omega-amidase activity"/>
    <property type="evidence" value="ECO:0007669"/>
    <property type="project" value="TreeGrafter"/>
</dbReference>
<organism evidence="3 4">
    <name type="scientific">Cystoisospora suis</name>
    <dbReference type="NCBI Taxonomy" id="483139"/>
    <lineage>
        <taxon>Eukaryota</taxon>
        <taxon>Sar</taxon>
        <taxon>Alveolata</taxon>
        <taxon>Apicomplexa</taxon>
        <taxon>Conoidasida</taxon>
        <taxon>Coccidia</taxon>
        <taxon>Eucoccidiorida</taxon>
        <taxon>Eimeriorina</taxon>
        <taxon>Sarcocystidae</taxon>
        <taxon>Cystoisospora</taxon>
    </lineage>
</organism>
<dbReference type="InterPro" id="IPR003010">
    <property type="entry name" value="C-N_Hydrolase"/>
</dbReference>
<dbReference type="GO" id="GO:0006541">
    <property type="term" value="P:glutamine metabolic process"/>
    <property type="evidence" value="ECO:0007669"/>
    <property type="project" value="TreeGrafter"/>
</dbReference>
<feature type="region of interest" description="Disordered" evidence="1">
    <location>
        <begin position="239"/>
        <end position="280"/>
    </location>
</feature>
<accession>A0A2C6KTS9</accession>
<dbReference type="PROSITE" id="PS50263">
    <property type="entry name" value="CN_HYDROLASE"/>
    <property type="match status" value="1"/>
</dbReference>
<dbReference type="GeneID" id="94429868"/>
<dbReference type="EMBL" id="MIGC01003299">
    <property type="protein sequence ID" value="PHJ19662.1"/>
    <property type="molecule type" value="Genomic_DNA"/>
</dbReference>
<evidence type="ECO:0000313" key="3">
    <source>
        <dbReference type="EMBL" id="PHJ19662.1"/>
    </source>
</evidence>
<feature type="region of interest" description="Disordered" evidence="1">
    <location>
        <begin position="31"/>
        <end position="56"/>
    </location>
</feature>
<gene>
    <name evidence="3" type="ORF">CSUI_006501</name>
</gene>
<feature type="domain" description="CN hydrolase" evidence="2">
    <location>
        <begin position="99"/>
        <end position="459"/>
    </location>
</feature>
<protein>
    <submittedName>
        <fullName evidence="3">Carbon-nitrogen family protein</fullName>
    </submittedName>
</protein>
<evidence type="ECO:0000259" key="2">
    <source>
        <dbReference type="PROSITE" id="PS50263"/>
    </source>
</evidence>
<dbReference type="GO" id="GO:0006107">
    <property type="term" value="P:oxaloacetate metabolic process"/>
    <property type="evidence" value="ECO:0007669"/>
    <property type="project" value="TreeGrafter"/>
</dbReference>
<dbReference type="GO" id="GO:0006528">
    <property type="term" value="P:asparagine metabolic process"/>
    <property type="evidence" value="ECO:0007669"/>
    <property type="project" value="TreeGrafter"/>
</dbReference>
<dbReference type="Gene3D" id="3.60.110.10">
    <property type="entry name" value="Carbon-nitrogen hydrolase"/>
    <property type="match status" value="1"/>
</dbReference>
<dbReference type="Pfam" id="PF00795">
    <property type="entry name" value="CN_hydrolase"/>
    <property type="match status" value="1"/>
</dbReference>
<evidence type="ECO:0000313" key="4">
    <source>
        <dbReference type="Proteomes" id="UP000221165"/>
    </source>
</evidence>
<dbReference type="Proteomes" id="UP000221165">
    <property type="component" value="Unassembled WGS sequence"/>
</dbReference>
<dbReference type="AlphaFoldDB" id="A0A2C6KTS9"/>
<comment type="caution">
    <text evidence="3">The sequence shown here is derived from an EMBL/GenBank/DDBJ whole genome shotgun (WGS) entry which is preliminary data.</text>
</comment>
<dbReference type="OrthoDB" id="10250282at2759"/>
<feature type="compositionally biased region" description="Low complexity" evidence="1">
    <location>
        <begin position="31"/>
        <end position="51"/>
    </location>
</feature>
<dbReference type="PANTHER" id="PTHR23088">
    <property type="entry name" value="NITRILASE-RELATED"/>
    <property type="match status" value="1"/>
</dbReference>
<dbReference type="GO" id="GO:0005739">
    <property type="term" value="C:mitochondrion"/>
    <property type="evidence" value="ECO:0007669"/>
    <property type="project" value="TreeGrafter"/>
</dbReference>
<dbReference type="InterPro" id="IPR036526">
    <property type="entry name" value="C-N_Hydrolase_sf"/>
</dbReference>
<dbReference type="SUPFAM" id="SSF56317">
    <property type="entry name" value="Carbon-nitrogen hydrolase"/>
    <property type="match status" value="1"/>
</dbReference>
<proteinExistence type="predicted"/>
<feature type="compositionally biased region" description="Basic and acidic residues" evidence="1">
    <location>
        <begin position="253"/>
        <end position="269"/>
    </location>
</feature>
<dbReference type="PANTHER" id="PTHR23088:SF30">
    <property type="entry name" value="OMEGA-AMIDASE NIT2"/>
    <property type="match status" value="1"/>
</dbReference>
<feature type="region of interest" description="Disordered" evidence="1">
    <location>
        <begin position="163"/>
        <end position="211"/>
    </location>
</feature>
<sequence length="501" mass="55051">MSSRRASSSVVRVCVLQLPALLRRESGISSAVSSSSSVSSSPSSQSSSSSSTEGSMKDVAILHRKQQQMQRIRESLVKTVSLDSTPSSSSYTTSLSYTFERDLFSSTPVSMSHKQIVDYLARDISAYQKEVPFDLLVLPEMWNTPYHNTCFASYAEYIPDCSPATSSSSSLSEKGKKQSRTGMGNESTEEEEEEGKEEELDEAQQPALASSPSFEFMKELARSLRIFVIGGSIVERRESKKRVLTSQVQGGGETKKEGEGEGERKEKEAGQTQKGDQGEDENMKKIHLYNTCCVFDRNGCFIAKHRKIHLFDISILKAEDPNGKGMVFKESDTLASGHSLTSFSLPPFGNVGIGICYDLRFPEMSLALAQERHCKLLCFPGAFNQTTGPPHWSLLLRGRALDNQTYVIGCSPAALEEGSKDSALGEYPSYGRSMIIGPYGDILTQLQGEPGVLIAPVDSRKVDIFRKQIPISTQKRFNEVYTPIQEVLSSSSTSSSQTSEE</sequence>
<feature type="compositionally biased region" description="Acidic residues" evidence="1">
    <location>
        <begin position="187"/>
        <end position="202"/>
    </location>
</feature>
<evidence type="ECO:0000256" key="1">
    <source>
        <dbReference type="SAM" id="MobiDB-lite"/>
    </source>
</evidence>
<keyword evidence="4" id="KW-1185">Reference proteome</keyword>
<feature type="compositionally biased region" description="Low complexity" evidence="1">
    <location>
        <begin position="163"/>
        <end position="172"/>
    </location>
</feature>
<reference evidence="3 4" key="1">
    <citation type="journal article" date="2017" name="Int. J. Parasitol.">
        <title>The genome of the protozoan parasite Cystoisospora suis and a reverse vaccinology approach to identify vaccine candidates.</title>
        <authorList>
            <person name="Palmieri N."/>
            <person name="Shrestha A."/>
            <person name="Ruttkowski B."/>
            <person name="Beck T."/>
            <person name="Vogl C."/>
            <person name="Tomley F."/>
            <person name="Blake D.P."/>
            <person name="Joachim A."/>
        </authorList>
    </citation>
    <scope>NUCLEOTIDE SEQUENCE [LARGE SCALE GENOMIC DNA]</scope>
    <source>
        <strain evidence="3 4">Wien I</strain>
    </source>
</reference>
<dbReference type="RefSeq" id="XP_067921360.1">
    <property type="nucleotide sequence ID" value="XM_068066657.1"/>
</dbReference>
<name>A0A2C6KTS9_9APIC</name>
<dbReference type="VEuPathDB" id="ToxoDB:CSUI_006501"/>